<dbReference type="EMBL" id="JTDY01003207">
    <property type="protein sequence ID" value="KOB69948.1"/>
    <property type="molecule type" value="Genomic_DNA"/>
</dbReference>
<feature type="coiled-coil region" evidence="1">
    <location>
        <begin position="221"/>
        <end position="255"/>
    </location>
</feature>
<sequence>MNLITRRRAPFDEVVVKEETTAEEQVVVEEETTAEEQVVVEEETTAEEQVVVEEETTAEEQVVVEEETTAEEQVVVKVERTSKKQEMIENEESAVVDDFEITYNGSQDEGSDYSLIVASNRDEYYKRPSKNMWYWEEDHNVIGGRDLQAECDGGTWLAMSPSRRKLGVLLNLPRTLKPNAKSKHPEPSIYTYSNTSNELTPHKEIYLGFGNSLPDIPLKKVEAGKEQMHEICRRLNNIEDKAALVENLIQLLKDDERHLPDPELAKRRPAVQNQLSSIFVSIPEGGYGTRTHTIILITKTGQVDVIEISLQPPMDVKNPHWKKTEFQFDL</sequence>
<dbReference type="GO" id="GO:0007030">
    <property type="term" value="P:Golgi organization"/>
    <property type="evidence" value="ECO:0007669"/>
    <property type="project" value="TreeGrafter"/>
</dbReference>
<dbReference type="Gene3D" id="2.160.10.10">
    <property type="entry name" value="Hexapeptide repeat proteins"/>
    <property type="match status" value="1"/>
</dbReference>
<keyword evidence="1" id="KW-0175">Coiled coil</keyword>
<dbReference type="InterPro" id="IPR008551">
    <property type="entry name" value="TANGO2"/>
</dbReference>
<dbReference type="Proteomes" id="UP000037510">
    <property type="component" value="Unassembled WGS sequence"/>
</dbReference>
<keyword evidence="3" id="KW-1185">Reference proteome</keyword>
<proteinExistence type="predicted"/>
<dbReference type="AlphaFoldDB" id="A0A0L7L366"/>
<dbReference type="GO" id="GO:0005794">
    <property type="term" value="C:Golgi apparatus"/>
    <property type="evidence" value="ECO:0007669"/>
    <property type="project" value="TreeGrafter"/>
</dbReference>
<organism evidence="2 3">
    <name type="scientific">Operophtera brumata</name>
    <name type="common">Winter moth</name>
    <name type="synonym">Phalaena brumata</name>
    <dbReference type="NCBI Taxonomy" id="104452"/>
    <lineage>
        <taxon>Eukaryota</taxon>
        <taxon>Metazoa</taxon>
        <taxon>Ecdysozoa</taxon>
        <taxon>Arthropoda</taxon>
        <taxon>Hexapoda</taxon>
        <taxon>Insecta</taxon>
        <taxon>Pterygota</taxon>
        <taxon>Neoptera</taxon>
        <taxon>Endopterygota</taxon>
        <taxon>Lepidoptera</taxon>
        <taxon>Glossata</taxon>
        <taxon>Ditrysia</taxon>
        <taxon>Geometroidea</taxon>
        <taxon>Geometridae</taxon>
        <taxon>Larentiinae</taxon>
        <taxon>Operophtera</taxon>
    </lineage>
</organism>
<protein>
    <submittedName>
        <fullName evidence="2">Putative transport and golgi organization 2</fullName>
    </submittedName>
</protein>
<evidence type="ECO:0000256" key="1">
    <source>
        <dbReference type="SAM" id="Coils"/>
    </source>
</evidence>
<gene>
    <name evidence="2" type="ORF">OBRU01_08514</name>
</gene>
<evidence type="ECO:0000313" key="2">
    <source>
        <dbReference type="EMBL" id="KOB69948.1"/>
    </source>
</evidence>
<dbReference type="PANTHER" id="PTHR17985:SF8">
    <property type="entry name" value="TRANSPORT AND GOLGI ORGANIZATION PROTEIN 2 HOMOLOG"/>
    <property type="match status" value="1"/>
</dbReference>
<evidence type="ECO:0000313" key="3">
    <source>
        <dbReference type="Proteomes" id="UP000037510"/>
    </source>
</evidence>
<reference evidence="2 3" key="1">
    <citation type="journal article" date="2015" name="Genome Biol. Evol.">
        <title>The genome of winter moth (Operophtera brumata) provides a genomic perspective on sexual dimorphism and phenology.</title>
        <authorList>
            <person name="Derks M.F."/>
            <person name="Smit S."/>
            <person name="Salis L."/>
            <person name="Schijlen E."/>
            <person name="Bossers A."/>
            <person name="Mateman C."/>
            <person name="Pijl A.S."/>
            <person name="de Ridder D."/>
            <person name="Groenen M.A."/>
            <person name="Visser M.E."/>
            <person name="Megens H.J."/>
        </authorList>
    </citation>
    <scope>NUCLEOTIDE SEQUENCE [LARGE SCALE GENOMIC DNA]</scope>
    <source>
        <strain evidence="2">WM2013NL</strain>
        <tissue evidence="2">Head and thorax</tissue>
    </source>
</reference>
<dbReference type="Pfam" id="PF05742">
    <property type="entry name" value="TANGO2"/>
    <property type="match status" value="2"/>
</dbReference>
<comment type="caution">
    <text evidence="2">The sequence shown here is derived from an EMBL/GenBank/DDBJ whole genome shotgun (WGS) entry which is preliminary data.</text>
</comment>
<dbReference type="PANTHER" id="PTHR17985">
    <property type="entry name" value="SER/THR-RICH PROTEIN T10 IN DGCR REGION"/>
    <property type="match status" value="1"/>
</dbReference>
<accession>A0A0L7L366</accession>
<dbReference type="GO" id="GO:0009306">
    <property type="term" value="P:protein secretion"/>
    <property type="evidence" value="ECO:0007669"/>
    <property type="project" value="TreeGrafter"/>
</dbReference>
<dbReference type="STRING" id="104452.A0A0L7L366"/>
<name>A0A0L7L366_OPEBR</name>